<dbReference type="STRING" id="1742972.COMA1_11648"/>
<evidence type="ECO:0000259" key="2">
    <source>
        <dbReference type="Pfam" id="PF13401"/>
    </source>
</evidence>
<dbReference type="RefSeq" id="WP_090746235.1">
    <property type="nucleotide sequence ID" value="NZ_CZQA01000001.1"/>
</dbReference>
<dbReference type="Gene3D" id="3.40.50.300">
    <property type="entry name" value="P-loop containing nucleotide triphosphate hydrolases"/>
    <property type="match status" value="1"/>
</dbReference>
<dbReference type="SUPFAM" id="SSF48452">
    <property type="entry name" value="TPR-like"/>
    <property type="match status" value="1"/>
</dbReference>
<dbReference type="SUPFAM" id="SSF52540">
    <property type="entry name" value="P-loop containing nucleoside triphosphate hydrolases"/>
    <property type="match status" value="1"/>
</dbReference>
<feature type="domain" description="ORC1/DEAH AAA+ ATPase" evidence="2">
    <location>
        <begin position="43"/>
        <end position="170"/>
    </location>
</feature>
<evidence type="ECO:0000256" key="1">
    <source>
        <dbReference type="PROSITE-ProRule" id="PRU00339"/>
    </source>
</evidence>
<accession>A0A0S4LGS6</accession>
<name>A0A0S4LGS6_9BACT</name>
<dbReference type="CDD" id="cd00009">
    <property type="entry name" value="AAA"/>
    <property type="match status" value="1"/>
</dbReference>
<keyword evidence="1" id="KW-0802">TPR repeat</keyword>
<dbReference type="InterPro" id="IPR027417">
    <property type="entry name" value="P-loop_NTPase"/>
</dbReference>
<dbReference type="Pfam" id="PF13401">
    <property type="entry name" value="AAA_22"/>
    <property type="match status" value="1"/>
</dbReference>
<reference evidence="3 4" key="1">
    <citation type="submission" date="2015-10" db="EMBL/GenBank/DDBJ databases">
        <authorList>
            <person name="Gilbert D.G."/>
        </authorList>
    </citation>
    <scope>NUCLEOTIDE SEQUENCE [LARGE SCALE GENOMIC DNA]</scope>
    <source>
        <strain evidence="3">COMA1</strain>
    </source>
</reference>
<dbReference type="EMBL" id="CZQA01000001">
    <property type="protein sequence ID" value="CUS34338.1"/>
    <property type="molecule type" value="Genomic_DNA"/>
</dbReference>
<dbReference type="SMART" id="SM00028">
    <property type="entry name" value="TPR"/>
    <property type="match status" value="2"/>
</dbReference>
<dbReference type="OrthoDB" id="9783370at2"/>
<organism evidence="3 4">
    <name type="scientific">Candidatus Nitrospira nitrosa</name>
    <dbReference type="NCBI Taxonomy" id="1742972"/>
    <lineage>
        <taxon>Bacteria</taxon>
        <taxon>Pseudomonadati</taxon>
        <taxon>Nitrospirota</taxon>
        <taxon>Nitrospiria</taxon>
        <taxon>Nitrospirales</taxon>
        <taxon>Nitrospiraceae</taxon>
        <taxon>Nitrospira</taxon>
    </lineage>
</organism>
<dbReference type="InterPro" id="IPR011990">
    <property type="entry name" value="TPR-like_helical_dom_sf"/>
</dbReference>
<dbReference type="AlphaFoldDB" id="A0A0S4LGS6"/>
<feature type="repeat" description="TPR" evidence="1">
    <location>
        <begin position="352"/>
        <end position="385"/>
    </location>
</feature>
<dbReference type="InterPro" id="IPR052026">
    <property type="entry name" value="ExeA_AAA_ATPase_DNA-bind"/>
</dbReference>
<dbReference type="PANTHER" id="PTHR35894:SF5">
    <property type="entry name" value="MU-LIKE PROPHAGE FLUMU DNA TRANSPOSITION PROTEIN B"/>
    <property type="match status" value="1"/>
</dbReference>
<dbReference type="GO" id="GO:0016887">
    <property type="term" value="F:ATP hydrolysis activity"/>
    <property type="evidence" value="ECO:0007669"/>
    <property type="project" value="InterPro"/>
</dbReference>
<gene>
    <name evidence="3" type="ORF">COMA1_11648</name>
</gene>
<dbReference type="PANTHER" id="PTHR35894">
    <property type="entry name" value="GENERAL SECRETION PATHWAY PROTEIN A-RELATED"/>
    <property type="match status" value="1"/>
</dbReference>
<proteinExistence type="predicted"/>
<dbReference type="Gene3D" id="1.25.40.10">
    <property type="entry name" value="Tetratricopeptide repeat domain"/>
    <property type="match status" value="1"/>
</dbReference>
<dbReference type="InterPro" id="IPR019734">
    <property type="entry name" value="TPR_rpt"/>
</dbReference>
<evidence type="ECO:0000313" key="4">
    <source>
        <dbReference type="Proteomes" id="UP000199032"/>
    </source>
</evidence>
<evidence type="ECO:0000313" key="3">
    <source>
        <dbReference type="EMBL" id="CUS34338.1"/>
    </source>
</evidence>
<sequence length="474" mass="52912">MYETHYHLKTKPFTLLPDPEFLYLGAKHKMALSLLEYGLTNGSALIVIAGDPGTGKTTLLNRLLDETRHPWTVGVLSNTHVGIGGLLPWIAASFDLSIAGKSDVEAFHEFAKFLERERTAGRRVLLMVDEAQNIGTTMLEELRLLSNLNDGRRRSLQILLSGQLGLRDLLKGPGMVQFAQRIGVEYTLEALSEEETRGYMRHRLDVAGRRTPLFTTLASRSVFRLTGGTPRLINQLCDHALVYGFAAQVEVITSGIVLETAAARDRHGVFPFKVSPESVEWSQQAIGEEREEVKCFVTGNSPSNTPVQPSDQDGEQDLPVLYREAMALQEAGNFKQAIVLFNRVTGDESWGTKALMKKGLCLRAMGQFDEALSTFHAAIDRKAASSKDHLALQYLLGRTFEDAGKSAEAAERYRRIYQEVGSYRDIEVRLDRLSGLPLNDQLTNSVSSSWWGGLFRPSDRVPRDERTHKFPTFK</sequence>
<dbReference type="Pfam" id="PF13424">
    <property type="entry name" value="TPR_12"/>
    <property type="match status" value="1"/>
</dbReference>
<dbReference type="InterPro" id="IPR049945">
    <property type="entry name" value="AAA_22"/>
</dbReference>
<protein>
    <recommendedName>
        <fullName evidence="2">ORC1/DEAH AAA+ ATPase domain-containing protein</fullName>
    </recommendedName>
</protein>
<dbReference type="Proteomes" id="UP000199032">
    <property type="component" value="Unassembled WGS sequence"/>
</dbReference>
<dbReference type="PROSITE" id="PS50005">
    <property type="entry name" value="TPR"/>
    <property type="match status" value="1"/>
</dbReference>
<keyword evidence="4" id="KW-1185">Reference proteome</keyword>